<dbReference type="InterPro" id="IPR012334">
    <property type="entry name" value="Pectin_lyas_fold"/>
</dbReference>
<dbReference type="RefSeq" id="WP_310575855.1">
    <property type="nucleotide sequence ID" value="NZ_JAVKPK010000029.1"/>
</dbReference>
<dbReference type="InterPro" id="IPR022441">
    <property type="entry name" value="Para_beta_helix_rpt-2"/>
</dbReference>
<dbReference type="InterPro" id="IPR011050">
    <property type="entry name" value="Pectin_lyase_fold/virulence"/>
</dbReference>
<gene>
    <name evidence="5" type="ORF">RG963_08605</name>
</gene>
<comment type="pathway">
    <text evidence="1">Protein modification; protein ubiquitination.</text>
</comment>
<dbReference type="Pfam" id="PF05048">
    <property type="entry name" value="NosD"/>
    <property type="match status" value="1"/>
</dbReference>
<dbReference type="InterPro" id="IPR006626">
    <property type="entry name" value="PbH1"/>
</dbReference>
<dbReference type="SUPFAM" id="SSF51126">
    <property type="entry name" value="Pectin lyase-like"/>
    <property type="match status" value="2"/>
</dbReference>
<proteinExistence type="predicted"/>
<reference evidence="6" key="1">
    <citation type="submission" date="2023-07" db="EMBL/GenBank/DDBJ databases">
        <title>Whole-genome sequencing of a new Methanosarcina sp. Z-7115.</title>
        <authorList>
            <person name="Zhilina T.N."/>
            <person name="Merkel A.Y."/>
        </authorList>
    </citation>
    <scope>NUCLEOTIDE SEQUENCE [LARGE SCALE GENOMIC DNA]</scope>
    <source>
        <strain evidence="6">Z-7115</strain>
    </source>
</reference>
<evidence type="ECO:0000256" key="1">
    <source>
        <dbReference type="ARBA" id="ARBA00004906"/>
    </source>
</evidence>
<dbReference type="Proteomes" id="UP001246244">
    <property type="component" value="Unassembled WGS sequence"/>
</dbReference>
<name>A0ABU2D1H7_9EURY</name>
<organism evidence="5 6">
    <name type="scientific">Methanosarcina baikalica</name>
    <dbReference type="NCBI Taxonomy" id="3073890"/>
    <lineage>
        <taxon>Archaea</taxon>
        <taxon>Methanobacteriati</taxon>
        <taxon>Methanobacteriota</taxon>
        <taxon>Stenosarchaea group</taxon>
        <taxon>Methanomicrobia</taxon>
        <taxon>Methanosarcinales</taxon>
        <taxon>Methanosarcinaceae</taxon>
        <taxon>Methanosarcina</taxon>
    </lineage>
</organism>
<dbReference type="PANTHER" id="PTHR22990:SF15">
    <property type="entry name" value="F-BOX ONLY PROTEIN 10"/>
    <property type="match status" value="1"/>
</dbReference>
<protein>
    <submittedName>
        <fullName evidence="5">NosD domain-containing protein</fullName>
    </submittedName>
</protein>
<dbReference type="SMART" id="SM00710">
    <property type="entry name" value="PbH1"/>
    <property type="match status" value="9"/>
</dbReference>
<evidence type="ECO:0000313" key="6">
    <source>
        <dbReference type="Proteomes" id="UP001246244"/>
    </source>
</evidence>
<evidence type="ECO:0000313" key="5">
    <source>
        <dbReference type="EMBL" id="MDR7665830.1"/>
    </source>
</evidence>
<evidence type="ECO:0000259" key="4">
    <source>
        <dbReference type="Pfam" id="PF05048"/>
    </source>
</evidence>
<keyword evidence="6" id="KW-1185">Reference proteome</keyword>
<evidence type="ECO:0000256" key="3">
    <source>
        <dbReference type="ARBA" id="ARBA00022786"/>
    </source>
</evidence>
<dbReference type="EMBL" id="JAVKPK010000029">
    <property type="protein sequence ID" value="MDR7665830.1"/>
    <property type="molecule type" value="Genomic_DNA"/>
</dbReference>
<keyword evidence="2" id="KW-0677">Repeat</keyword>
<keyword evidence="3" id="KW-0833">Ubl conjugation pathway</keyword>
<dbReference type="NCBIfam" id="TIGR03804">
    <property type="entry name" value="para_beta_helix"/>
    <property type="match status" value="6"/>
</dbReference>
<comment type="caution">
    <text evidence="5">The sequence shown here is derived from an EMBL/GenBank/DDBJ whole genome shotgun (WGS) entry which is preliminary data.</text>
</comment>
<accession>A0ABU2D1H7</accession>
<dbReference type="PANTHER" id="PTHR22990">
    <property type="entry name" value="F-BOX ONLY PROTEIN"/>
    <property type="match status" value="1"/>
</dbReference>
<dbReference type="InterPro" id="IPR007742">
    <property type="entry name" value="NosD_dom"/>
</dbReference>
<dbReference type="Gene3D" id="2.160.20.10">
    <property type="entry name" value="Single-stranded right-handed beta-helix, Pectin lyase-like"/>
    <property type="match status" value="1"/>
</dbReference>
<sequence length="426" mass="45802">MAVAFLIFTLSSGIGTPAEILIRPGESIQAAVDNASSGDVIIIKPGNYTENIIISTQNLTIRSDSGNPEDTVVMANNPNINVFQTRANNTTISGFKVKAAKYTDVTGIYLSGCSNCTIANNNLSENSLGIYLSNSKNNTISDNKVNLNEKYGIQLVYSEGNILLNNSADSNHHGIILENNCSDNNLTSNTADSNRGYGFYLINSSINNLNNNTINKNDMGIYLTNSNMSIISGNNISENIRYGIWVSHSNSNIISGNIIRESNWGIHLNSSDNNILSGNILASNDVSGLSMCPACDNNTVFNNYLNNIFNADIGNKRNTWNIKRTEGTNIVGGPYLGGNFWASPDRTGFSEIAPDADENGISDLNYNGTNFTDYLPLVPVSDLQEQILPAVNFSTSFTNVTASKTVIDIPADPVPAKSGSSDDNAT</sequence>
<feature type="domain" description="Periplasmic copper-binding protein NosD beta helix" evidence="4">
    <location>
        <begin position="197"/>
        <end position="345"/>
    </location>
</feature>
<evidence type="ECO:0000256" key="2">
    <source>
        <dbReference type="ARBA" id="ARBA00022737"/>
    </source>
</evidence>
<dbReference type="InterPro" id="IPR051550">
    <property type="entry name" value="SCF-Subunits/Alg-Epimerases"/>
</dbReference>